<evidence type="ECO:0000256" key="2">
    <source>
        <dbReference type="RuleBase" id="RU003707"/>
    </source>
</evidence>
<dbReference type="Pfam" id="PF00378">
    <property type="entry name" value="ECH_1"/>
    <property type="match status" value="1"/>
</dbReference>
<evidence type="ECO:0000313" key="4">
    <source>
        <dbReference type="Proteomes" id="UP001565368"/>
    </source>
</evidence>
<reference evidence="3 4" key="1">
    <citation type="submission" date="2023-08" db="EMBL/GenBank/DDBJ databases">
        <title>Annotated Genome Sequence of Vanrija albida AlHP1.</title>
        <authorList>
            <person name="Herzog R."/>
        </authorList>
    </citation>
    <scope>NUCLEOTIDE SEQUENCE [LARGE SCALE GENOMIC DNA]</scope>
    <source>
        <strain evidence="3 4">AlHP1</strain>
    </source>
</reference>
<dbReference type="SUPFAM" id="SSF52096">
    <property type="entry name" value="ClpP/crotonase"/>
    <property type="match status" value="1"/>
</dbReference>
<keyword evidence="4" id="KW-1185">Reference proteome</keyword>
<evidence type="ECO:0000313" key="3">
    <source>
        <dbReference type="EMBL" id="KAL1405709.1"/>
    </source>
</evidence>
<dbReference type="RefSeq" id="XP_069205653.1">
    <property type="nucleotide sequence ID" value="XM_069355812.1"/>
</dbReference>
<dbReference type="Gene3D" id="1.10.12.10">
    <property type="entry name" value="Lyase 2-enoyl-coa Hydratase, Chain A, domain 2"/>
    <property type="match status" value="1"/>
</dbReference>
<protein>
    <recommendedName>
        <fullName evidence="5">Enoyl-CoA hydratase</fullName>
    </recommendedName>
</protein>
<accession>A0ABR3PTE4</accession>
<evidence type="ECO:0000256" key="1">
    <source>
        <dbReference type="ARBA" id="ARBA00005254"/>
    </source>
</evidence>
<dbReference type="PANTHER" id="PTHR43802">
    <property type="entry name" value="ENOYL-COA HYDRATASE"/>
    <property type="match status" value="1"/>
</dbReference>
<dbReference type="PROSITE" id="PS00166">
    <property type="entry name" value="ENOYL_COA_HYDRATASE"/>
    <property type="match status" value="1"/>
</dbReference>
<dbReference type="Proteomes" id="UP001565368">
    <property type="component" value="Unassembled WGS sequence"/>
</dbReference>
<dbReference type="EMBL" id="JBBXJM010000006">
    <property type="protein sequence ID" value="KAL1405709.1"/>
    <property type="molecule type" value="Genomic_DNA"/>
</dbReference>
<evidence type="ECO:0008006" key="5">
    <source>
        <dbReference type="Google" id="ProtNLM"/>
    </source>
</evidence>
<dbReference type="GeneID" id="95988422"/>
<dbReference type="InterPro" id="IPR001753">
    <property type="entry name" value="Enoyl-CoA_hydra/iso"/>
</dbReference>
<comment type="caution">
    <text evidence="3">The sequence shown here is derived from an EMBL/GenBank/DDBJ whole genome shotgun (WGS) entry which is preliminary data.</text>
</comment>
<dbReference type="CDD" id="cd06558">
    <property type="entry name" value="crotonase-like"/>
    <property type="match status" value="1"/>
</dbReference>
<dbReference type="Gene3D" id="3.90.226.10">
    <property type="entry name" value="2-enoyl-CoA Hydratase, Chain A, domain 1"/>
    <property type="match status" value="1"/>
</dbReference>
<organism evidence="3 4">
    <name type="scientific">Vanrija albida</name>
    <dbReference type="NCBI Taxonomy" id="181172"/>
    <lineage>
        <taxon>Eukaryota</taxon>
        <taxon>Fungi</taxon>
        <taxon>Dikarya</taxon>
        <taxon>Basidiomycota</taxon>
        <taxon>Agaricomycotina</taxon>
        <taxon>Tremellomycetes</taxon>
        <taxon>Trichosporonales</taxon>
        <taxon>Trichosporonaceae</taxon>
        <taxon>Vanrija</taxon>
    </lineage>
</organism>
<dbReference type="InterPro" id="IPR018376">
    <property type="entry name" value="Enoyl-CoA_hyd/isom_CS"/>
</dbReference>
<sequence length="263" mass="27304">MPATPPPPIPDAVAVLTYPAPHVLHIAMNRPARLNAITSAMSHALAGVFDWFEADPDLRVAILGSTSARAWCVGADLGEWSPDKPFAMPRDGVAGPSKRITKKPVIAAIRGFAVGAGAELALGADLLIAGESATLSFPEARRGTTVMAGGVHRLVRTVGHYKAAELVLTGRDIPAAEALALGLLNAVVPDAEVDARALEMAQLIAATSPDSVQCGLYVASVTQAGALFADSKAMHAVNGGENIKEGIAAFQEKRAPVWRPSKL</sequence>
<dbReference type="InterPro" id="IPR029045">
    <property type="entry name" value="ClpP/crotonase-like_dom_sf"/>
</dbReference>
<gene>
    <name evidence="3" type="ORF">Q8F55_007379</name>
</gene>
<proteinExistence type="inferred from homology"/>
<dbReference type="PANTHER" id="PTHR43802:SF1">
    <property type="entry name" value="IP11341P-RELATED"/>
    <property type="match status" value="1"/>
</dbReference>
<name>A0ABR3PTE4_9TREE</name>
<comment type="similarity">
    <text evidence="1 2">Belongs to the enoyl-CoA hydratase/isomerase family.</text>
</comment>
<dbReference type="InterPro" id="IPR014748">
    <property type="entry name" value="Enoyl-CoA_hydra_C"/>
</dbReference>